<dbReference type="InterPro" id="IPR006195">
    <property type="entry name" value="aa-tRNA-synth_II"/>
</dbReference>
<dbReference type="AlphaFoldDB" id="A0A5C1QLS6"/>
<dbReference type="InterPro" id="IPR002316">
    <property type="entry name" value="Pro-tRNA-ligase_IIa"/>
</dbReference>
<evidence type="ECO:0000256" key="1">
    <source>
        <dbReference type="ARBA" id="ARBA00004496"/>
    </source>
</evidence>
<dbReference type="GO" id="GO:0004827">
    <property type="term" value="F:proline-tRNA ligase activity"/>
    <property type="evidence" value="ECO:0007669"/>
    <property type="project" value="UniProtKB-UniRule"/>
</dbReference>
<dbReference type="Proteomes" id="UP000324209">
    <property type="component" value="Chromosome"/>
</dbReference>
<dbReference type="PRINTS" id="PR01046">
    <property type="entry name" value="TRNASYNTHPRO"/>
</dbReference>
<dbReference type="PANTHER" id="PTHR42753:SF2">
    <property type="entry name" value="PROLINE--TRNA LIGASE"/>
    <property type="match status" value="1"/>
</dbReference>
<dbReference type="PANTHER" id="PTHR42753">
    <property type="entry name" value="MITOCHONDRIAL RIBOSOME PROTEIN L39/PROLYL-TRNA LIGASE FAMILY MEMBER"/>
    <property type="match status" value="1"/>
</dbReference>
<sequence>MKYSRLIGKTIRQQSGNQTIEGYSLLLRGGYIHVLGQGLITYLPMGQKVMDKLKHLISTEMHELGGEEFLAPLVNPISIWHKSGRSGMKENPLVTFKDVQGHTLVLAPTHEEAAVELARSTVLSYRDLPLFIYQFQTKFRDEQRTRLGLVRAKEFIMKDAYSFHSSYADLNNFFPKVFNAYVRIFKKCNVPILPAESGVGIMGGSKAYEFLFPHEQGRDVVMVCPSCGYKANRSVAVGVKLSKPEALRGLSQVETDGNLDLVSLAETLNVPLSKLIKPRVYESEEGPVMAVVRGDYDVSLDKLAAVLGFSVSTPAKKETLKKYKLLPGYMSPAFPPEGVRVIVDELVVNTPNLVLGNNKGGTHYINANFGRDFELPPSADIAQLNQGDLCFDCGKELEAHNAIEMGNIFKLDDYYTKRMRFSFENAKGQKVFPQMGAYGLGLGRLITCIAEANRDEQGLVWPLELAPYTYFVMGIGRSSRISGAVDELVQELGEDSVLVDDRIESIGVKFRDAALIGIPLRIVVGRRYLENDELELKDRKTGVKWFIPKERLKQELKIWREQHVPSI</sequence>
<keyword evidence="9" id="KW-0648">Protein biosynthesis</keyword>
<evidence type="ECO:0000256" key="10">
    <source>
        <dbReference type="ARBA" id="ARBA00023146"/>
    </source>
</evidence>
<dbReference type="InterPro" id="IPR045864">
    <property type="entry name" value="aa-tRNA-synth_II/BPL/LPL"/>
</dbReference>
<dbReference type="PROSITE" id="PS50862">
    <property type="entry name" value="AA_TRNA_LIGASE_II"/>
    <property type="match status" value="1"/>
</dbReference>
<dbReference type="InterPro" id="IPR002314">
    <property type="entry name" value="aa-tRNA-synt_IIb"/>
</dbReference>
<dbReference type="OrthoDB" id="9809052at2"/>
<reference evidence="14 15" key="1">
    <citation type="submission" date="2019-02" db="EMBL/GenBank/DDBJ databases">
        <title>Complete Genome Sequence and Methylome Analysis of free living Spirochaetas.</title>
        <authorList>
            <person name="Fomenkov A."/>
            <person name="Dubinina G."/>
            <person name="Leshcheva N."/>
            <person name="Mikheeva N."/>
            <person name="Grabovich M."/>
            <person name="Vincze T."/>
            <person name="Roberts R.J."/>
        </authorList>
    </citation>
    <scope>NUCLEOTIDE SEQUENCE [LARGE SCALE GENOMIC DNA]</scope>
    <source>
        <strain evidence="14 15">K2</strain>
    </source>
</reference>
<dbReference type="SUPFAM" id="SSF55826">
    <property type="entry name" value="YbaK/ProRS associated domain"/>
    <property type="match status" value="1"/>
</dbReference>
<dbReference type="Pfam" id="PF00587">
    <property type="entry name" value="tRNA-synt_2b"/>
    <property type="match status" value="1"/>
</dbReference>
<name>A0A5C1QLS6_9SPIO</name>
<dbReference type="Pfam" id="PF03129">
    <property type="entry name" value="HGTP_anticodon"/>
    <property type="match status" value="1"/>
</dbReference>
<evidence type="ECO:0000313" key="15">
    <source>
        <dbReference type="Proteomes" id="UP000324209"/>
    </source>
</evidence>
<dbReference type="InterPro" id="IPR004500">
    <property type="entry name" value="Pro-tRNA-synth_IIa_bac-type"/>
</dbReference>
<keyword evidence="10" id="KW-0030">Aminoacyl-tRNA synthetase</keyword>
<dbReference type="SUPFAM" id="SSF55681">
    <property type="entry name" value="Class II aaRS and biotin synthetases"/>
    <property type="match status" value="1"/>
</dbReference>
<evidence type="ECO:0000256" key="7">
    <source>
        <dbReference type="ARBA" id="ARBA00022741"/>
    </source>
</evidence>
<evidence type="ECO:0000256" key="2">
    <source>
        <dbReference type="ARBA" id="ARBA00011738"/>
    </source>
</evidence>
<dbReference type="EC" id="6.1.1.15" evidence="3 12"/>
<evidence type="ECO:0000256" key="9">
    <source>
        <dbReference type="ARBA" id="ARBA00022917"/>
    </source>
</evidence>
<keyword evidence="6 14" id="KW-0436">Ligase</keyword>
<dbReference type="InterPro" id="IPR044140">
    <property type="entry name" value="ProRS_anticodon_short"/>
</dbReference>
<keyword evidence="5" id="KW-0963">Cytoplasm</keyword>
<gene>
    <name evidence="14" type="primary">proS</name>
    <name evidence="14" type="ORF">EXM22_10790</name>
</gene>
<evidence type="ECO:0000256" key="12">
    <source>
        <dbReference type="NCBIfam" id="TIGR00409"/>
    </source>
</evidence>
<dbReference type="KEGG" id="ock:EXM22_10790"/>
<protein>
    <recommendedName>
        <fullName evidence="4 12">Proline--tRNA ligase</fullName>
        <ecNumber evidence="3 12">6.1.1.15</ecNumber>
    </recommendedName>
</protein>
<dbReference type="GO" id="GO:0005829">
    <property type="term" value="C:cytosol"/>
    <property type="evidence" value="ECO:0007669"/>
    <property type="project" value="TreeGrafter"/>
</dbReference>
<dbReference type="InterPro" id="IPR050062">
    <property type="entry name" value="Pro-tRNA_synthetase"/>
</dbReference>
<dbReference type="GO" id="GO:0002161">
    <property type="term" value="F:aminoacyl-tRNA deacylase activity"/>
    <property type="evidence" value="ECO:0007669"/>
    <property type="project" value="InterPro"/>
</dbReference>
<dbReference type="CDD" id="cd00861">
    <property type="entry name" value="ProRS_anticodon_short"/>
    <property type="match status" value="1"/>
</dbReference>
<comment type="subcellular location">
    <subcellularLocation>
        <location evidence="1">Cytoplasm</location>
    </subcellularLocation>
</comment>
<comment type="catalytic activity">
    <reaction evidence="11">
        <text>tRNA(Pro) + L-proline + ATP = L-prolyl-tRNA(Pro) + AMP + diphosphate</text>
        <dbReference type="Rhea" id="RHEA:14305"/>
        <dbReference type="Rhea" id="RHEA-COMP:9700"/>
        <dbReference type="Rhea" id="RHEA-COMP:9702"/>
        <dbReference type="ChEBI" id="CHEBI:30616"/>
        <dbReference type="ChEBI" id="CHEBI:33019"/>
        <dbReference type="ChEBI" id="CHEBI:60039"/>
        <dbReference type="ChEBI" id="CHEBI:78442"/>
        <dbReference type="ChEBI" id="CHEBI:78532"/>
        <dbReference type="ChEBI" id="CHEBI:456215"/>
        <dbReference type="EC" id="6.1.1.15"/>
    </reaction>
</comment>
<proteinExistence type="predicted"/>
<comment type="subunit">
    <text evidence="2">Homodimer.</text>
</comment>
<evidence type="ECO:0000259" key="13">
    <source>
        <dbReference type="PROSITE" id="PS50862"/>
    </source>
</evidence>
<dbReference type="RefSeq" id="WP_149486528.1">
    <property type="nucleotide sequence ID" value="NZ_CP036150.1"/>
</dbReference>
<dbReference type="InterPro" id="IPR036754">
    <property type="entry name" value="YbaK/aa-tRNA-synt-asso_dom_sf"/>
</dbReference>
<accession>A0A5C1QLS6</accession>
<dbReference type="Gene3D" id="3.30.930.10">
    <property type="entry name" value="Bira Bifunctional Protein, Domain 2"/>
    <property type="match status" value="2"/>
</dbReference>
<evidence type="ECO:0000313" key="14">
    <source>
        <dbReference type="EMBL" id="QEN08447.1"/>
    </source>
</evidence>
<evidence type="ECO:0000256" key="5">
    <source>
        <dbReference type="ARBA" id="ARBA00022490"/>
    </source>
</evidence>
<keyword evidence="15" id="KW-1185">Reference proteome</keyword>
<evidence type="ECO:0000256" key="4">
    <source>
        <dbReference type="ARBA" id="ARBA00019110"/>
    </source>
</evidence>
<evidence type="ECO:0000256" key="11">
    <source>
        <dbReference type="ARBA" id="ARBA00047671"/>
    </source>
</evidence>
<keyword evidence="7" id="KW-0547">Nucleotide-binding</keyword>
<dbReference type="GO" id="GO:0006433">
    <property type="term" value="P:prolyl-tRNA aminoacylation"/>
    <property type="evidence" value="ECO:0007669"/>
    <property type="project" value="UniProtKB-UniRule"/>
</dbReference>
<dbReference type="InterPro" id="IPR004154">
    <property type="entry name" value="Anticodon-bd"/>
</dbReference>
<organism evidence="14 15">
    <name type="scientific">Oceanispirochaeta crateris</name>
    <dbReference type="NCBI Taxonomy" id="2518645"/>
    <lineage>
        <taxon>Bacteria</taxon>
        <taxon>Pseudomonadati</taxon>
        <taxon>Spirochaetota</taxon>
        <taxon>Spirochaetia</taxon>
        <taxon>Spirochaetales</taxon>
        <taxon>Spirochaetaceae</taxon>
        <taxon>Oceanispirochaeta</taxon>
    </lineage>
</organism>
<dbReference type="Gene3D" id="3.40.50.800">
    <property type="entry name" value="Anticodon-binding domain"/>
    <property type="match status" value="1"/>
</dbReference>
<dbReference type="EMBL" id="CP036150">
    <property type="protein sequence ID" value="QEN08447.1"/>
    <property type="molecule type" value="Genomic_DNA"/>
</dbReference>
<dbReference type="Pfam" id="PF04073">
    <property type="entry name" value="tRNA_edit"/>
    <property type="match status" value="1"/>
</dbReference>
<evidence type="ECO:0000256" key="8">
    <source>
        <dbReference type="ARBA" id="ARBA00022840"/>
    </source>
</evidence>
<evidence type="ECO:0000256" key="6">
    <source>
        <dbReference type="ARBA" id="ARBA00022598"/>
    </source>
</evidence>
<dbReference type="Gene3D" id="3.90.960.10">
    <property type="entry name" value="YbaK/aminoacyl-tRNA synthetase-associated domain"/>
    <property type="match status" value="1"/>
</dbReference>
<dbReference type="SUPFAM" id="SSF52954">
    <property type="entry name" value="Class II aaRS ABD-related"/>
    <property type="match status" value="1"/>
</dbReference>
<keyword evidence="8" id="KW-0067">ATP-binding</keyword>
<dbReference type="InterPro" id="IPR007214">
    <property type="entry name" value="YbaK/aa-tRNA-synth-assoc-dom"/>
</dbReference>
<dbReference type="GO" id="GO:0005524">
    <property type="term" value="F:ATP binding"/>
    <property type="evidence" value="ECO:0007669"/>
    <property type="project" value="UniProtKB-KW"/>
</dbReference>
<dbReference type="InterPro" id="IPR036621">
    <property type="entry name" value="Anticodon-bd_dom_sf"/>
</dbReference>
<feature type="domain" description="Aminoacyl-transfer RNA synthetases class-II family profile" evidence="13">
    <location>
        <begin position="37"/>
        <end position="462"/>
    </location>
</feature>
<evidence type="ECO:0000256" key="3">
    <source>
        <dbReference type="ARBA" id="ARBA00012831"/>
    </source>
</evidence>
<dbReference type="NCBIfam" id="TIGR00409">
    <property type="entry name" value="proS_fam_II"/>
    <property type="match status" value="1"/>
</dbReference>